<dbReference type="SUPFAM" id="SSF55781">
    <property type="entry name" value="GAF domain-like"/>
    <property type="match status" value="1"/>
</dbReference>
<dbReference type="Proteomes" id="UP001432039">
    <property type="component" value="Chromosome"/>
</dbReference>
<gene>
    <name evidence="1" type="ORF">OG517_41230</name>
</gene>
<organism evidence="1 2">
    <name type="scientific">Streptomyces virginiae</name>
    <name type="common">Streptomyces cinnamonensis</name>
    <dbReference type="NCBI Taxonomy" id="1961"/>
    <lineage>
        <taxon>Bacteria</taxon>
        <taxon>Bacillati</taxon>
        <taxon>Actinomycetota</taxon>
        <taxon>Actinomycetes</taxon>
        <taxon>Kitasatosporales</taxon>
        <taxon>Streptomycetaceae</taxon>
        <taxon>Streptomyces</taxon>
    </lineage>
</organism>
<evidence type="ECO:0000313" key="1">
    <source>
        <dbReference type="EMBL" id="WUQ17294.1"/>
    </source>
</evidence>
<protein>
    <recommendedName>
        <fullName evidence="3">GAF domain-containing protein</fullName>
    </recommendedName>
</protein>
<evidence type="ECO:0008006" key="3">
    <source>
        <dbReference type="Google" id="ProtNLM"/>
    </source>
</evidence>
<dbReference type="RefSeq" id="WP_328965515.1">
    <property type="nucleotide sequence ID" value="NZ_CP108090.1"/>
</dbReference>
<keyword evidence="2" id="KW-1185">Reference proteome</keyword>
<sequence length="55" mass="6028">MPDREALVAGYSPEAVGFLDRMGFTTTLCMPLRGSRALLGVLAFCWTKRHKVGVT</sequence>
<accession>A0ABZ1TNB9</accession>
<name>A0ABZ1TNB9_STRVG</name>
<proteinExistence type="predicted"/>
<reference evidence="1" key="1">
    <citation type="submission" date="2022-10" db="EMBL/GenBank/DDBJ databases">
        <title>The complete genomes of actinobacterial strains from the NBC collection.</title>
        <authorList>
            <person name="Joergensen T.S."/>
            <person name="Alvarez Arevalo M."/>
            <person name="Sterndorff E.B."/>
            <person name="Faurdal D."/>
            <person name="Vuksanovic O."/>
            <person name="Mourched A.-S."/>
            <person name="Charusanti P."/>
            <person name="Shaw S."/>
            <person name="Blin K."/>
            <person name="Weber T."/>
        </authorList>
    </citation>
    <scope>NUCLEOTIDE SEQUENCE</scope>
    <source>
        <strain evidence="1">NBC_00248</strain>
    </source>
</reference>
<evidence type="ECO:0000313" key="2">
    <source>
        <dbReference type="Proteomes" id="UP001432039"/>
    </source>
</evidence>
<dbReference type="EMBL" id="CP108090">
    <property type="protein sequence ID" value="WUQ17294.1"/>
    <property type="molecule type" value="Genomic_DNA"/>
</dbReference>